<comment type="caution">
    <text evidence="3">The sequence shown here is derived from an EMBL/GenBank/DDBJ whole genome shotgun (WGS) entry which is preliminary data.</text>
</comment>
<sequence>MIGKLKKGASFGGCVRYVTGKDEAKILASDGVLLGTNAEITQSFELQRQLNPRIKKPVGHIALSFKPEDKPRLTDDFMAKIAIEYMQMMGINDTQFIIVRHHNTDNPHCHIVYNRINNESKLLSDRNDYRRNEQVTKALKSKYGLTYGTDKSNTNTRKLRNAEQAKYEIHNAVKDALKGADSWQKFKNKLAKRGVLLEFVYKDKERIKVQGIRFCKDGYSFKGTQISREYSFVKLDARLGTEYNRVSPRAESMQGGQPSYHQVEQTQPTAGHTQDPWSGISSIGLFAPSNAQTYEPFPEEESAKKKKRKRRKYKLKIRIEHERRTIGSHLRHS</sequence>
<feature type="domain" description="MobA/VirD2-like nuclease" evidence="2">
    <location>
        <begin position="17"/>
        <end position="145"/>
    </location>
</feature>
<feature type="compositionally biased region" description="Polar residues" evidence="1">
    <location>
        <begin position="254"/>
        <end position="273"/>
    </location>
</feature>
<feature type="compositionally biased region" description="Basic residues" evidence="1">
    <location>
        <begin position="304"/>
        <end position="314"/>
    </location>
</feature>
<evidence type="ECO:0000313" key="4">
    <source>
        <dbReference type="Proteomes" id="UP000285604"/>
    </source>
</evidence>
<protein>
    <submittedName>
        <fullName evidence="3">Mobilization protein</fullName>
    </submittedName>
</protein>
<dbReference type="Proteomes" id="UP000285604">
    <property type="component" value="Unassembled WGS sequence"/>
</dbReference>
<name>A0AA92WDG9_9BACT</name>
<gene>
    <name evidence="3" type="ORF">DXA63_17095</name>
</gene>
<accession>A0AA92WDG9</accession>
<dbReference type="InterPro" id="IPR005094">
    <property type="entry name" value="Endonuclease_MobA/VirD2"/>
</dbReference>
<feature type="region of interest" description="Disordered" evidence="1">
    <location>
        <begin position="249"/>
        <end position="273"/>
    </location>
</feature>
<dbReference type="Pfam" id="PF03432">
    <property type="entry name" value="Relaxase"/>
    <property type="match status" value="1"/>
</dbReference>
<organism evidence="3 4">
    <name type="scientific">Segatella copri</name>
    <dbReference type="NCBI Taxonomy" id="165179"/>
    <lineage>
        <taxon>Bacteria</taxon>
        <taxon>Pseudomonadati</taxon>
        <taxon>Bacteroidota</taxon>
        <taxon>Bacteroidia</taxon>
        <taxon>Bacteroidales</taxon>
        <taxon>Prevotellaceae</taxon>
        <taxon>Segatella</taxon>
    </lineage>
</organism>
<dbReference type="EMBL" id="QSCI01000213">
    <property type="protein sequence ID" value="RGX84942.1"/>
    <property type="molecule type" value="Genomic_DNA"/>
</dbReference>
<evidence type="ECO:0000259" key="2">
    <source>
        <dbReference type="Pfam" id="PF03432"/>
    </source>
</evidence>
<evidence type="ECO:0000256" key="1">
    <source>
        <dbReference type="SAM" id="MobiDB-lite"/>
    </source>
</evidence>
<proteinExistence type="predicted"/>
<dbReference type="AlphaFoldDB" id="A0AA92WDG9"/>
<evidence type="ECO:0000313" key="3">
    <source>
        <dbReference type="EMBL" id="RGX84942.1"/>
    </source>
</evidence>
<feature type="region of interest" description="Disordered" evidence="1">
    <location>
        <begin position="294"/>
        <end position="314"/>
    </location>
</feature>
<reference evidence="3 4" key="1">
    <citation type="submission" date="2018-08" db="EMBL/GenBank/DDBJ databases">
        <title>A genome reference for cultivated species of the human gut microbiota.</title>
        <authorList>
            <person name="Zou Y."/>
            <person name="Xue W."/>
            <person name="Luo G."/>
        </authorList>
    </citation>
    <scope>NUCLEOTIDE SEQUENCE [LARGE SCALE GENOMIC DNA]</scope>
    <source>
        <strain evidence="3 4">OF03-3</strain>
    </source>
</reference>